<dbReference type="EMBL" id="KL367668">
    <property type="protein sequence ID" value="KFD60446.1"/>
    <property type="molecule type" value="Genomic_DNA"/>
</dbReference>
<reference evidence="1" key="1">
    <citation type="journal article" date="2014" name="Nat. Genet.">
        <title>Genome and transcriptome of the porcine whipworm Trichuris suis.</title>
        <authorList>
            <person name="Jex A.R."/>
            <person name="Nejsum P."/>
            <person name="Schwarz E.M."/>
            <person name="Hu L."/>
            <person name="Young N.D."/>
            <person name="Hall R.S."/>
            <person name="Korhonen P.K."/>
            <person name="Liao S."/>
            <person name="Thamsborg S."/>
            <person name="Xia J."/>
            <person name="Xu P."/>
            <person name="Wang S."/>
            <person name="Scheerlinck J.P."/>
            <person name="Hofmann A."/>
            <person name="Sternberg P.W."/>
            <person name="Wang J."/>
            <person name="Gasser R.B."/>
        </authorList>
    </citation>
    <scope>NUCLEOTIDE SEQUENCE [LARGE SCALE GENOMIC DNA]</scope>
    <source>
        <strain evidence="1">DCEP-RM93F</strain>
    </source>
</reference>
<sequence>MAGPRTLEVAVRMAVQAKARAKRRKQKLGTCSVVRQEESDSDGSEYSACYKGLGVKIKRMGRTIGFQVYFKSAASVRPIVRNEKIRLAPNEKPGVIYEILYTCPASYIGETGNTLSHRYEEHLSCLNRYKNALNDQKGLGTKRRGRPRKLQPNEAIDEAIKASAIVERASRCCAQTLSPTSQTSPYGKLRKPFTSGTMW</sequence>
<evidence type="ECO:0000313" key="1">
    <source>
        <dbReference type="EMBL" id="KFD60446.1"/>
    </source>
</evidence>
<proteinExistence type="predicted"/>
<dbReference type="Proteomes" id="UP000030758">
    <property type="component" value="Unassembled WGS sequence"/>
</dbReference>
<organism evidence="1">
    <name type="scientific">Trichuris suis</name>
    <name type="common">pig whipworm</name>
    <dbReference type="NCBI Taxonomy" id="68888"/>
    <lineage>
        <taxon>Eukaryota</taxon>
        <taxon>Metazoa</taxon>
        <taxon>Ecdysozoa</taxon>
        <taxon>Nematoda</taxon>
        <taxon>Enoplea</taxon>
        <taxon>Dorylaimia</taxon>
        <taxon>Trichinellida</taxon>
        <taxon>Trichuridae</taxon>
        <taxon>Trichuris</taxon>
    </lineage>
</organism>
<accession>A0A085MTA0</accession>
<gene>
    <name evidence="1" type="ORF">M514_07748</name>
</gene>
<name>A0A085MTA0_9BILA</name>
<dbReference type="AlphaFoldDB" id="A0A085MTA0"/>
<evidence type="ECO:0008006" key="2">
    <source>
        <dbReference type="Google" id="ProtNLM"/>
    </source>
</evidence>
<protein>
    <recommendedName>
        <fullName evidence="2">GIY-YIG domain-containing protein</fullName>
    </recommendedName>
</protein>